<dbReference type="AlphaFoldDB" id="A0A165YUR1"/>
<keyword evidence="2" id="KW-1185">Reference proteome</keyword>
<proteinExistence type="predicted"/>
<reference evidence="1 2" key="1">
    <citation type="journal article" date="2016" name="Mol. Biol. Evol.">
        <title>Comparative Genomics of Early-Diverging Mushroom-Forming Fungi Provides Insights into the Origins of Lignocellulose Decay Capabilities.</title>
        <authorList>
            <person name="Nagy L.G."/>
            <person name="Riley R."/>
            <person name="Tritt A."/>
            <person name="Adam C."/>
            <person name="Daum C."/>
            <person name="Floudas D."/>
            <person name="Sun H."/>
            <person name="Yadav J.S."/>
            <person name="Pangilinan J."/>
            <person name="Larsson K.H."/>
            <person name="Matsuura K."/>
            <person name="Barry K."/>
            <person name="Labutti K."/>
            <person name="Kuo R."/>
            <person name="Ohm R.A."/>
            <person name="Bhattacharya S.S."/>
            <person name="Shirouzu T."/>
            <person name="Yoshinaga Y."/>
            <person name="Martin F.M."/>
            <person name="Grigoriev I.V."/>
            <person name="Hibbett D.S."/>
        </authorList>
    </citation>
    <scope>NUCLEOTIDE SEQUENCE [LARGE SCALE GENOMIC DNA]</scope>
    <source>
        <strain evidence="1 2">HHB10207 ss-3</strain>
    </source>
</reference>
<name>A0A165YUR1_9AGAM</name>
<dbReference type="Proteomes" id="UP000076798">
    <property type="component" value="Unassembled WGS sequence"/>
</dbReference>
<evidence type="ECO:0000313" key="1">
    <source>
        <dbReference type="EMBL" id="KZT33627.1"/>
    </source>
</evidence>
<sequence>MPTARYLHHFRLIRRHSKRSCPLLGCLWYLSGTVGIEKLKNSHKIRIENFRIKLASDRGLVPRCRCRSPLSSASVHADREAPFVYPTFLATFRRLVILSGSDRILSCRDNYQILLDDDPLEPIVVFPSK</sequence>
<dbReference type="EMBL" id="KV428229">
    <property type="protein sequence ID" value="KZT33627.1"/>
    <property type="molecule type" value="Genomic_DNA"/>
</dbReference>
<evidence type="ECO:0000313" key="2">
    <source>
        <dbReference type="Proteomes" id="UP000076798"/>
    </source>
</evidence>
<protein>
    <submittedName>
        <fullName evidence="1">Uncharacterized protein</fullName>
    </submittedName>
</protein>
<organism evidence="1 2">
    <name type="scientific">Sistotremastrum suecicum HHB10207 ss-3</name>
    <dbReference type="NCBI Taxonomy" id="1314776"/>
    <lineage>
        <taxon>Eukaryota</taxon>
        <taxon>Fungi</taxon>
        <taxon>Dikarya</taxon>
        <taxon>Basidiomycota</taxon>
        <taxon>Agaricomycotina</taxon>
        <taxon>Agaricomycetes</taxon>
        <taxon>Sistotremastrales</taxon>
        <taxon>Sistotremastraceae</taxon>
        <taxon>Sistotremastrum</taxon>
    </lineage>
</organism>
<gene>
    <name evidence="1" type="ORF">SISSUDRAFT_396045</name>
</gene>
<accession>A0A165YUR1</accession>